<organism evidence="5">
    <name type="scientific">Amorphochlora amoebiformis</name>
    <dbReference type="NCBI Taxonomy" id="1561963"/>
    <lineage>
        <taxon>Eukaryota</taxon>
        <taxon>Sar</taxon>
        <taxon>Rhizaria</taxon>
        <taxon>Cercozoa</taxon>
        <taxon>Chlorarachniophyceae</taxon>
        <taxon>Amorphochlora</taxon>
    </lineage>
</organism>
<dbReference type="InterPro" id="IPR018359">
    <property type="entry name" value="Bromodomain_CS"/>
</dbReference>
<accession>A0A7S0DKN4</accession>
<dbReference type="PROSITE" id="PS00633">
    <property type="entry name" value="BROMODOMAIN_1"/>
    <property type="match status" value="1"/>
</dbReference>
<dbReference type="PRINTS" id="PR00503">
    <property type="entry name" value="BROMODOMAIN"/>
</dbReference>
<feature type="region of interest" description="Disordered" evidence="3">
    <location>
        <begin position="1343"/>
        <end position="1363"/>
    </location>
</feature>
<feature type="domain" description="Bromo" evidence="4">
    <location>
        <begin position="778"/>
        <end position="850"/>
    </location>
</feature>
<reference evidence="5" key="1">
    <citation type="submission" date="2021-01" db="EMBL/GenBank/DDBJ databases">
        <authorList>
            <person name="Corre E."/>
            <person name="Pelletier E."/>
            <person name="Niang G."/>
            <person name="Scheremetjew M."/>
            <person name="Finn R."/>
            <person name="Kale V."/>
            <person name="Holt S."/>
            <person name="Cochrane G."/>
            <person name="Meng A."/>
            <person name="Brown T."/>
            <person name="Cohen L."/>
        </authorList>
    </citation>
    <scope>NUCLEOTIDE SEQUENCE</scope>
    <source>
        <strain evidence="5">CCMP2058</strain>
    </source>
</reference>
<dbReference type="InterPro" id="IPR036427">
    <property type="entry name" value="Bromodomain-like_sf"/>
</dbReference>
<feature type="domain" description="Bromo" evidence="4">
    <location>
        <begin position="296"/>
        <end position="368"/>
    </location>
</feature>
<protein>
    <recommendedName>
        <fullName evidence="4">Bromo domain-containing protein</fullName>
    </recommendedName>
</protein>
<dbReference type="PROSITE" id="PS50014">
    <property type="entry name" value="BROMODOMAIN_2"/>
    <property type="match status" value="4"/>
</dbReference>
<feature type="domain" description="Bromo" evidence="4">
    <location>
        <begin position="168"/>
        <end position="240"/>
    </location>
</feature>
<feature type="region of interest" description="Disordered" evidence="3">
    <location>
        <begin position="1302"/>
        <end position="1330"/>
    </location>
</feature>
<evidence type="ECO:0000256" key="2">
    <source>
        <dbReference type="PROSITE-ProRule" id="PRU00035"/>
    </source>
</evidence>
<feature type="domain" description="Bromo" evidence="4">
    <location>
        <begin position="525"/>
        <end position="598"/>
    </location>
</feature>
<name>A0A7S0DKN4_9EUKA</name>
<dbReference type="InterPro" id="IPR016181">
    <property type="entry name" value="Acyl_CoA_acyltransferase"/>
</dbReference>
<dbReference type="SMART" id="SM00297">
    <property type="entry name" value="BROMO"/>
    <property type="match status" value="4"/>
</dbReference>
<dbReference type="PANTHER" id="PTHR45926">
    <property type="entry name" value="OSJNBA0053K19.4 PROTEIN"/>
    <property type="match status" value="1"/>
</dbReference>
<evidence type="ECO:0000313" key="5">
    <source>
        <dbReference type="EMBL" id="CAD8455369.1"/>
    </source>
</evidence>
<dbReference type="Gene3D" id="3.40.630.30">
    <property type="match status" value="1"/>
</dbReference>
<evidence type="ECO:0000256" key="1">
    <source>
        <dbReference type="ARBA" id="ARBA00023117"/>
    </source>
</evidence>
<dbReference type="EMBL" id="HBEM01020889">
    <property type="protein sequence ID" value="CAD8455369.1"/>
    <property type="molecule type" value="Transcribed_RNA"/>
</dbReference>
<dbReference type="CDD" id="cd04369">
    <property type="entry name" value="Bromodomain"/>
    <property type="match status" value="1"/>
</dbReference>
<evidence type="ECO:0000256" key="3">
    <source>
        <dbReference type="SAM" id="MobiDB-lite"/>
    </source>
</evidence>
<dbReference type="SUPFAM" id="SSF47370">
    <property type="entry name" value="Bromodomain"/>
    <property type="match status" value="4"/>
</dbReference>
<dbReference type="SUPFAM" id="SSF55729">
    <property type="entry name" value="Acyl-CoA N-acyltransferases (Nat)"/>
    <property type="match status" value="1"/>
</dbReference>
<keyword evidence="1 2" id="KW-0103">Bromodomain</keyword>
<gene>
    <name evidence="5" type="ORF">LAMO00422_LOCUS14313</name>
</gene>
<dbReference type="InterPro" id="IPR001487">
    <property type="entry name" value="Bromodomain"/>
</dbReference>
<evidence type="ECO:0000259" key="4">
    <source>
        <dbReference type="PROSITE" id="PS50014"/>
    </source>
</evidence>
<dbReference type="Gene3D" id="1.20.920.10">
    <property type="entry name" value="Bromodomain-like"/>
    <property type="match status" value="4"/>
</dbReference>
<dbReference type="Pfam" id="PF00439">
    <property type="entry name" value="Bromodomain"/>
    <property type="match status" value="4"/>
</dbReference>
<sequence length="2078" mass="234670">MNLSARALSRIVKYLRSWIFVTIVVMLAGRPGPEPPRGVCRRLRAKRESWGKDRQRLCRLTSDGSSGAHRTSMLLGVWGGSNSGNNTQVSIGRSENSSRRPGLQHIYHVQTMTGGYTASSPSPLYHRVVRSSSNRFQKRPRGRSVSSSIDPPNSAVWSSCDRALGVLQTKLEARWFNQPVRPKDMGIPNYRSVVKQPMDFSTIKRKLRRRSYRHPSQFIADIRLVFSNALLYHEEGPVRSAAHYLLGLFEGDLVDTVESASQSRSSQPNKRLRQTMFWEQRVVWETECRSILSSLANHSDARWFLRPVDEVSDNAPGYYNTIKRPMDFRTIDRKLLQHRYNHWQDFIDDVKLVFENARVYNQQPESPVAQASKRLETLFSHQLVIGLQDRLRTFQTRSRRGFFKPSKLHLEDSVQTSVARVMSILFSRINYTATVSPREALPVPFNSLLSRLHKYTSFEQFKNEIASLFQGDSLEYLVRDLLHKEQEAYKGLPPKEYLDHGELPQGNYTNHFWPSVASDIVQALFNHPHSYYFREPVRNPRAMGMPDYLDKITKPMDLSTVKHQLFKKRFHNRDEFCAAVRLIISNALVYHKNEKKLVRHHAVSLLALFEYKYRPVLERSKSYNLLYEPSKSQEMEVEKVLFDWVSQAREVIRLLQTHPRAFQFSQALSLPSSSLSQSRGRGWFEMLEAKLKQGRYQSTEAFVLDVRTGLSVGNQSDRSAIRSAAREISESFENECVDALHGGQLPKFLFGSRRFVSTFDDRYQRWPKVCMMVLRTLQRVPCASWFLEPVDITRIHAPSYFDIIKEPMDFGTIQIKLANHSYSSPLDFVRDVRLTLNNALRYNQRGPCRAAALRLESLFEAKLISSISNLYGHGKVILNNGTVVLGKKNISYTDGVRTDPSRSKPPATTPMCEKDLLGSTMKIANCSDLYDRVDELWELCNEAALRRSPARSKTFTVPLNREYMEHRLATHHTGQLLAYNVTHDETGHIQGFLVYSKYMAVLQSTFSWDSESYASGMSPITCLNRACDKSNALAVSLAATQKIVVRANKSDGKGLSSNCANTTGNETVQNVEENEHDGCAIVFPRVAELSLLGALGCGRQLVRRLIDDLERNNEHDWLALEATKNAIFFYEKLGFIRVGAIACAADNPNVPPIPYRHRTSRIGDLDEASYMMVRRLRNSTDQSVLWPPPECKTVLHNKVPPHVIALEIQRVETLLKQANGVKTDLDGGKATFLELLKLAQRSASQAYAKYLSTHIAKVIELWQRGSDSNSILTLREIIRRLTGRGKTGGIYLTNKIPPPIFVSSGKGKGKSKTADRLSKSPLLQPKLATKKAPVKKRVAVVPTPSPVKPVASGRRKASRPSHLKDGEKLARLEDWIATDNNQYFGFIYNMPMQYNGSLFSSGPIVALHQGLLHRRYGAPLVLGKPMKYRTLPTSNPTPLKQDSPQLTLLNQWLQMADGSYIGKVTGREGDLAGLPPGMIRVYGNGYEENGKNYLLCTDGRKFELGHVMRLRRTRRMVPPCKWFLRLYGNLTTLHKYIILKNNSVVGTVLDGNGAPLSTITTEPFVHKEGDLIFIDTNKVYMLGTKWRKTMSKIHSKPSPPPRLCNWFRLTDGTLIGRVKSSATTNGTLVQTGKIEAVCKGVMKDSVGNHYLLENPLELLMLPNGCSEPSMQLRAIDSKDRVMFKVPLLEYWLHLPDGSFIARLYGHHVVLDGTIVKTPQAFYGSDPTSPTTRPVICTSGGDRYQLGRSIAPFRSMLPTDSPKDSIEDIIDRYRAEDSMANSNNNFSADPAEHGSMILHEWVRIQDGSLMGKLPTGKVVRTDIVSEIDQETSTVKTVSGQVYALSGGLASSEYSESFLQSPPSNSNIWLESRRPLVREEEGKPVATLENWHMNQEGSVVANIYGEPSVKDGCLVRIANLSITRHQGTTPEGGRYNLGKASPKVAILDDWRKLKTGRYDGRTVGRFNMKDNTYITTGEVIHREGNCILTCTGHRYLLGVPRRESSQDQQEGYAILESWVKLADQRYVGKVYKKLGLENGTSVRTSRVLYERDGIIMTSKGRRYILGSRSPEGNATITFVS</sequence>
<proteinExistence type="predicted"/>